<accession>A0A1G1VDS8</accession>
<dbReference type="Gene3D" id="3.40.50.150">
    <property type="entry name" value="Vaccinia Virus protein VP39"/>
    <property type="match status" value="1"/>
</dbReference>
<evidence type="ECO:0000313" key="1">
    <source>
        <dbReference type="EMBL" id="OGY13598.1"/>
    </source>
</evidence>
<dbReference type="InterPro" id="IPR029063">
    <property type="entry name" value="SAM-dependent_MTases_sf"/>
</dbReference>
<gene>
    <name evidence="1" type="ORF">A3A77_04390</name>
</gene>
<dbReference type="PANTHER" id="PTHR43861">
    <property type="entry name" value="TRANS-ACONITATE 2-METHYLTRANSFERASE-RELATED"/>
    <property type="match status" value="1"/>
</dbReference>
<sequence length="271" mass="30405">MIQSQICFACGGEIFIVGTKTRLVKCAACGLGKTLDEIRQNYNSYHRDTVYFDSEKQFKNIFQKRVRLIGKFRKPGTALEIGSSSGLMLSLLKNSGWEVAGIEPSKEACKVSRKRGITTLNKSFENSKFNKETFDLVIMNHVLEHMENPNDILERINGILKKDGMLLVDVPNFESLSAKIWGSNWKYILPQEHKWHFTLKSLSYLLTGTGLKIIYAETHSGVWEYASPAKELFESLTGGKKRFFGEAISAIPNLIVSKLGMGTGLTVLAKK</sequence>
<dbReference type="EMBL" id="MHCC01000013">
    <property type="protein sequence ID" value="OGY13598.1"/>
    <property type="molecule type" value="Genomic_DNA"/>
</dbReference>
<evidence type="ECO:0000313" key="2">
    <source>
        <dbReference type="Proteomes" id="UP000178659"/>
    </source>
</evidence>
<proteinExistence type="predicted"/>
<dbReference type="AlphaFoldDB" id="A0A1G1VDS8"/>
<organism evidence="1 2">
    <name type="scientific">Candidatus Blackburnbacteria bacterium RIFCSPLOWO2_01_FULL_40_20</name>
    <dbReference type="NCBI Taxonomy" id="1797519"/>
    <lineage>
        <taxon>Bacteria</taxon>
        <taxon>Candidatus Blackburniibacteriota</taxon>
    </lineage>
</organism>
<protein>
    <recommendedName>
        <fullName evidence="3">Methyltransferase type 11 domain-containing protein</fullName>
    </recommendedName>
</protein>
<reference evidence="1 2" key="1">
    <citation type="journal article" date="2016" name="Nat. Commun.">
        <title>Thousands of microbial genomes shed light on interconnected biogeochemical processes in an aquifer system.</title>
        <authorList>
            <person name="Anantharaman K."/>
            <person name="Brown C.T."/>
            <person name="Hug L.A."/>
            <person name="Sharon I."/>
            <person name="Castelle C.J."/>
            <person name="Probst A.J."/>
            <person name="Thomas B.C."/>
            <person name="Singh A."/>
            <person name="Wilkins M.J."/>
            <person name="Karaoz U."/>
            <person name="Brodie E.L."/>
            <person name="Williams K.H."/>
            <person name="Hubbard S.S."/>
            <person name="Banfield J.F."/>
        </authorList>
    </citation>
    <scope>NUCLEOTIDE SEQUENCE [LARGE SCALE GENOMIC DNA]</scope>
</reference>
<dbReference type="PANTHER" id="PTHR43861:SF6">
    <property type="entry name" value="METHYLTRANSFERASE TYPE 11"/>
    <property type="match status" value="1"/>
</dbReference>
<name>A0A1G1VDS8_9BACT</name>
<dbReference type="Pfam" id="PF13489">
    <property type="entry name" value="Methyltransf_23"/>
    <property type="match status" value="1"/>
</dbReference>
<dbReference type="SUPFAM" id="SSF53335">
    <property type="entry name" value="S-adenosyl-L-methionine-dependent methyltransferases"/>
    <property type="match status" value="1"/>
</dbReference>
<comment type="caution">
    <text evidence="1">The sequence shown here is derived from an EMBL/GenBank/DDBJ whole genome shotgun (WGS) entry which is preliminary data.</text>
</comment>
<evidence type="ECO:0008006" key="3">
    <source>
        <dbReference type="Google" id="ProtNLM"/>
    </source>
</evidence>
<dbReference type="Proteomes" id="UP000178659">
    <property type="component" value="Unassembled WGS sequence"/>
</dbReference>
<dbReference type="CDD" id="cd02440">
    <property type="entry name" value="AdoMet_MTases"/>
    <property type="match status" value="1"/>
</dbReference>